<organism evidence="1">
    <name type="scientific">Tanacetum cinerariifolium</name>
    <name type="common">Dalmatian daisy</name>
    <name type="synonym">Chrysanthemum cinerariifolium</name>
    <dbReference type="NCBI Taxonomy" id="118510"/>
    <lineage>
        <taxon>Eukaryota</taxon>
        <taxon>Viridiplantae</taxon>
        <taxon>Streptophyta</taxon>
        <taxon>Embryophyta</taxon>
        <taxon>Tracheophyta</taxon>
        <taxon>Spermatophyta</taxon>
        <taxon>Magnoliopsida</taxon>
        <taxon>eudicotyledons</taxon>
        <taxon>Gunneridae</taxon>
        <taxon>Pentapetalae</taxon>
        <taxon>asterids</taxon>
        <taxon>campanulids</taxon>
        <taxon>Asterales</taxon>
        <taxon>Asteraceae</taxon>
        <taxon>Asteroideae</taxon>
        <taxon>Anthemideae</taxon>
        <taxon>Anthemidinae</taxon>
        <taxon>Tanacetum</taxon>
    </lineage>
</organism>
<sequence length="73" mass="8156">ALLREKLEEDLVSYLKNFQNTSESSDDRTNVVNAPREPFVVKLDHGVKSSRNPPPIDECCCECGNALDGIFCQ</sequence>
<reference evidence="1" key="1">
    <citation type="journal article" date="2019" name="Sci. Rep.">
        <title>Draft genome of Tanacetum cinerariifolium, the natural source of mosquito coil.</title>
        <authorList>
            <person name="Yamashiro T."/>
            <person name="Shiraishi A."/>
            <person name="Satake H."/>
            <person name="Nakayama K."/>
        </authorList>
    </citation>
    <scope>NUCLEOTIDE SEQUENCE</scope>
</reference>
<protein>
    <submittedName>
        <fullName evidence="1">Uncharacterized protein</fullName>
    </submittedName>
</protein>
<dbReference type="EMBL" id="BKCJ011476435">
    <property type="protein sequence ID" value="GFD36778.1"/>
    <property type="molecule type" value="Genomic_DNA"/>
</dbReference>
<dbReference type="AlphaFoldDB" id="A0A699VTG4"/>
<name>A0A699VTG4_TANCI</name>
<gene>
    <name evidence="1" type="ORF">Tci_908747</name>
</gene>
<feature type="non-terminal residue" evidence="1">
    <location>
        <position position="1"/>
    </location>
</feature>
<evidence type="ECO:0000313" key="1">
    <source>
        <dbReference type="EMBL" id="GFD36778.1"/>
    </source>
</evidence>
<proteinExistence type="predicted"/>
<accession>A0A699VTG4</accession>
<comment type="caution">
    <text evidence="1">The sequence shown here is derived from an EMBL/GenBank/DDBJ whole genome shotgun (WGS) entry which is preliminary data.</text>
</comment>